<reference evidence="2" key="1">
    <citation type="journal article" date="2020" name="New Phytol.">
        <title>Comparative genomics reveals dynamic genome evolution in host specialist ectomycorrhizal fungi.</title>
        <authorList>
            <person name="Lofgren L.A."/>
            <person name="Nguyen N.H."/>
            <person name="Vilgalys R."/>
            <person name="Ruytinx J."/>
            <person name="Liao H.L."/>
            <person name="Branco S."/>
            <person name="Kuo A."/>
            <person name="LaButti K."/>
            <person name="Lipzen A."/>
            <person name="Andreopoulos W."/>
            <person name="Pangilinan J."/>
            <person name="Riley R."/>
            <person name="Hundley H."/>
            <person name="Na H."/>
            <person name="Barry K."/>
            <person name="Grigoriev I.V."/>
            <person name="Stajich J.E."/>
            <person name="Kennedy P.G."/>
        </authorList>
    </citation>
    <scope>NUCLEOTIDE SEQUENCE</scope>
    <source>
        <strain evidence="2">DOB743</strain>
    </source>
</reference>
<accession>A0A9P7A5S2</accession>
<gene>
    <name evidence="2" type="ORF">EV702DRAFT_1040695</name>
</gene>
<feature type="region of interest" description="Disordered" evidence="1">
    <location>
        <begin position="1"/>
        <end position="21"/>
    </location>
</feature>
<evidence type="ECO:0000313" key="2">
    <source>
        <dbReference type="EMBL" id="KAG1782872.1"/>
    </source>
</evidence>
<dbReference type="OrthoDB" id="2687413at2759"/>
<sequence length="230" mass="25080">MAATHDRNHTGGHVNKKFYSNSPEPHASSFVWLQNQRHDLIGWAGPSISSGWDASRHLGAAGRAGNLQHAYQKPAVRSSANPPDTNLIDLFMPKPVIRKLPSISIDSPTASTSGTNLILAPPSNESTPTIDTPSSTDAASLAVKAKLINQSITTIVIKSNPNTIKKRQPSTKPMRVSSKITAWNLCALEWQSNGHQKEPASVFATYWNSLSSTDKEVYKRKAASRLMDMR</sequence>
<evidence type="ECO:0000256" key="1">
    <source>
        <dbReference type="SAM" id="MobiDB-lite"/>
    </source>
</evidence>
<protein>
    <submittedName>
        <fullName evidence="2">Uncharacterized protein</fullName>
    </submittedName>
</protein>
<proteinExistence type="predicted"/>
<keyword evidence="3" id="KW-1185">Reference proteome</keyword>
<dbReference type="Proteomes" id="UP000714275">
    <property type="component" value="Unassembled WGS sequence"/>
</dbReference>
<name>A0A9P7A5S2_9AGAM</name>
<evidence type="ECO:0000313" key="3">
    <source>
        <dbReference type="Proteomes" id="UP000714275"/>
    </source>
</evidence>
<organism evidence="2 3">
    <name type="scientific">Suillus placidus</name>
    <dbReference type="NCBI Taxonomy" id="48579"/>
    <lineage>
        <taxon>Eukaryota</taxon>
        <taxon>Fungi</taxon>
        <taxon>Dikarya</taxon>
        <taxon>Basidiomycota</taxon>
        <taxon>Agaricomycotina</taxon>
        <taxon>Agaricomycetes</taxon>
        <taxon>Agaricomycetidae</taxon>
        <taxon>Boletales</taxon>
        <taxon>Suillineae</taxon>
        <taxon>Suillaceae</taxon>
        <taxon>Suillus</taxon>
    </lineage>
</organism>
<dbReference type="AlphaFoldDB" id="A0A9P7A5S2"/>
<comment type="caution">
    <text evidence="2">The sequence shown here is derived from an EMBL/GenBank/DDBJ whole genome shotgun (WGS) entry which is preliminary data.</text>
</comment>
<dbReference type="EMBL" id="JABBWD010000002">
    <property type="protein sequence ID" value="KAG1782872.1"/>
    <property type="molecule type" value="Genomic_DNA"/>
</dbReference>